<name>A0A7S3QRZ3_DUNTE</name>
<feature type="region of interest" description="Disordered" evidence="1">
    <location>
        <begin position="25"/>
        <end position="63"/>
    </location>
</feature>
<organism evidence="2">
    <name type="scientific">Dunaliella tertiolecta</name>
    <name type="common">Green alga</name>
    <dbReference type="NCBI Taxonomy" id="3047"/>
    <lineage>
        <taxon>Eukaryota</taxon>
        <taxon>Viridiplantae</taxon>
        <taxon>Chlorophyta</taxon>
        <taxon>core chlorophytes</taxon>
        <taxon>Chlorophyceae</taxon>
        <taxon>CS clade</taxon>
        <taxon>Chlamydomonadales</taxon>
        <taxon>Dunaliellaceae</taxon>
        <taxon>Dunaliella</taxon>
    </lineage>
</organism>
<proteinExistence type="predicted"/>
<evidence type="ECO:0000313" key="2">
    <source>
        <dbReference type="EMBL" id="CAE0491003.1"/>
    </source>
</evidence>
<dbReference type="AlphaFoldDB" id="A0A7S3QRZ3"/>
<accession>A0A7S3QRZ3</accession>
<feature type="compositionally biased region" description="Polar residues" evidence="1">
    <location>
        <begin position="30"/>
        <end position="47"/>
    </location>
</feature>
<feature type="compositionally biased region" description="Low complexity" evidence="1">
    <location>
        <begin position="48"/>
        <end position="61"/>
    </location>
</feature>
<evidence type="ECO:0000256" key="1">
    <source>
        <dbReference type="SAM" id="MobiDB-lite"/>
    </source>
</evidence>
<evidence type="ECO:0008006" key="3">
    <source>
        <dbReference type="Google" id="ProtNLM"/>
    </source>
</evidence>
<dbReference type="EMBL" id="HBIP01010870">
    <property type="protein sequence ID" value="CAE0491003.1"/>
    <property type="molecule type" value="Transcribed_RNA"/>
</dbReference>
<reference evidence="2" key="1">
    <citation type="submission" date="2021-01" db="EMBL/GenBank/DDBJ databases">
        <authorList>
            <person name="Corre E."/>
            <person name="Pelletier E."/>
            <person name="Niang G."/>
            <person name="Scheremetjew M."/>
            <person name="Finn R."/>
            <person name="Kale V."/>
            <person name="Holt S."/>
            <person name="Cochrane G."/>
            <person name="Meng A."/>
            <person name="Brown T."/>
            <person name="Cohen L."/>
        </authorList>
    </citation>
    <scope>NUCLEOTIDE SEQUENCE</scope>
    <source>
        <strain evidence="2">CCMP1320</strain>
    </source>
</reference>
<sequence length="136" mass="15067">MQPEDIYAFGTQYFTELLAVNGIEGKDASQRTPPSTAHVNQSRQHTPQQDQQQQSQQGGQDARVSAFDITEMSPQEVESLIMGASLSQADLAWCILQAHKFIMQHICKLTSKQGAQVDLGIFMWMCGSRCPHPAVC</sequence>
<protein>
    <recommendedName>
        <fullName evidence="3">RIIa domain-containing protein</fullName>
    </recommendedName>
</protein>
<gene>
    <name evidence="2" type="ORF">DTER00134_LOCUS6076</name>
</gene>